<dbReference type="GO" id="GO:0005524">
    <property type="term" value="F:ATP binding"/>
    <property type="evidence" value="ECO:0007669"/>
    <property type="project" value="UniProtKB-UniRule"/>
</dbReference>
<evidence type="ECO:0000256" key="8">
    <source>
        <dbReference type="ARBA" id="ARBA00022842"/>
    </source>
</evidence>
<evidence type="ECO:0000256" key="11">
    <source>
        <dbReference type="SAM" id="MobiDB-lite"/>
    </source>
</evidence>
<dbReference type="EC" id="2.5.1.75" evidence="10"/>
<organism evidence="12 13">
    <name type="scientific">Candidatus Collierbacteria bacterium RIFOXYB1_FULL_49_13</name>
    <dbReference type="NCBI Taxonomy" id="1817728"/>
    <lineage>
        <taxon>Bacteria</taxon>
        <taxon>Candidatus Collieribacteriota</taxon>
    </lineage>
</organism>
<evidence type="ECO:0000256" key="4">
    <source>
        <dbReference type="ARBA" id="ARBA00022679"/>
    </source>
</evidence>
<dbReference type="HAMAP" id="MF_00185">
    <property type="entry name" value="IPP_trans"/>
    <property type="match status" value="1"/>
</dbReference>
<dbReference type="GO" id="GO:0006400">
    <property type="term" value="P:tRNA modification"/>
    <property type="evidence" value="ECO:0007669"/>
    <property type="project" value="TreeGrafter"/>
</dbReference>
<dbReference type="Proteomes" id="UP000176682">
    <property type="component" value="Unassembled WGS sequence"/>
</dbReference>
<gene>
    <name evidence="10" type="primary">miaA</name>
    <name evidence="12" type="ORF">A2368_00845</name>
</gene>
<comment type="catalytic activity">
    <reaction evidence="9 10">
        <text>adenosine(37) in tRNA + dimethylallyl diphosphate = N(6)-dimethylallyladenosine(37) in tRNA + diphosphate</text>
        <dbReference type="Rhea" id="RHEA:26482"/>
        <dbReference type="Rhea" id="RHEA-COMP:10162"/>
        <dbReference type="Rhea" id="RHEA-COMP:10375"/>
        <dbReference type="ChEBI" id="CHEBI:33019"/>
        <dbReference type="ChEBI" id="CHEBI:57623"/>
        <dbReference type="ChEBI" id="CHEBI:74411"/>
        <dbReference type="ChEBI" id="CHEBI:74415"/>
        <dbReference type="EC" id="2.5.1.75"/>
    </reaction>
</comment>
<evidence type="ECO:0000256" key="6">
    <source>
        <dbReference type="ARBA" id="ARBA00022741"/>
    </source>
</evidence>
<feature type="compositionally biased region" description="Basic and acidic residues" evidence="11">
    <location>
        <begin position="65"/>
        <end position="77"/>
    </location>
</feature>
<feature type="region of interest" description="Interaction with substrate tRNA" evidence="10">
    <location>
        <begin position="34"/>
        <end position="37"/>
    </location>
</feature>
<dbReference type="SUPFAM" id="SSF52540">
    <property type="entry name" value="P-loop containing nucleoside triphosphate hydrolases"/>
    <property type="match status" value="1"/>
</dbReference>
<comment type="cofactor">
    <cofactor evidence="1 10">
        <name>Mg(2+)</name>
        <dbReference type="ChEBI" id="CHEBI:18420"/>
    </cofactor>
</comment>
<feature type="site" description="Interaction with substrate tRNA" evidence="10">
    <location>
        <position position="144"/>
    </location>
</feature>
<dbReference type="Pfam" id="PF01715">
    <property type="entry name" value="IPPT"/>
    <property type="match status" value="1"/>
</dbReference>
<comment type="caution">
    <text evidence="10">Lacks conserved residue(s) required for the propagation of feature annotation.</text>
</comment>
<protein>
    <recommendedName>
        <fullName evidence="10">tRNA dimethylallyltransferase</fullName>
        <ecNumber evidence="10">2.5.1.75</ecNumber>
    </recommendedName>
    <alternativeName>
        <fullName evidence="10">Dimethylallyl diphosphate:tRNA dimethylallyltransferase</fullName>
        <shortName evidence="10">DMAPP:tRNA dimethylallyltransferase</shortName>
        <shortName evidence="10">DMATase</shortName>
    </alternativeName>
    <alternativeName>
        <fullName evidence="10">Isopentenyl-diphosphate:tRNA isopentenyltransferase</fullName>
        <shortName evidence="10">IPP transferase</shortName>
        <shortName evidence="10">IPPT</shortName>
        <shortName evidence="10">IPTase</shortName>
    </alternativeName>
</protein>
<name>A0A1F5FHI3_9BACT</name>
<feature type="binding site" evidence="10">
    <location>
        <begin position="11"/>
        <end position="16"/>
    </location>
    <ligand>
        <name>substrate</name>
    </ligand>
</feature>
<evidence type="ECO:0000313" key="12">
    <source>
        <dbReference type="EMBL" id="OGD79099.1"/>
    </source>
</evidence>
<dbReference type="PANTHER" id="PTHR11088:SF60">
    <property type="entry name" value="TRNA DIMETHYLALLYLTRANSFERASE"/>
    <property type="match status" value="1"/>
</dbReference>
<evidence type="ECO:0000256" key="7">
    <source>
        <dbReference type="ARBA" id="ARBA00022840"/>
    </source>
</evidence>
<evidence type="ECO:0000313" key="13">
    <source>
        <dbReference type="Proteomes" id="UP000176682"/>
    </source>
</evidence>
<evidence type="ECO:0000256" key="5">
    <source>
        <dbReference type="ARBA" id="ARBA00022694"/>
    </source>
</evidence>
<comment type="function">
    <text evidence="2 10">Catalyzes the transfer of a dimethylallyl group onto the adenine at position 37 in tRNAs that read codons beginning with uridine, leading to the formation of N6-(dimethylallyl)adenosine (i(6)A).</text>
</comment>
<dbReference type="EMBL" id="MFAM01000026">
    <property type="protein sequence ID" value="OGD79099.1"/>
    <property type="molecule type" value="Genomic_DNA"/>
</dbReference>
<comment type="subunit">
    <text evidence="10">Monomer.</text>
</comment>
<evidence type="ECO:0000256" key="1">
    <source>
        <dbReference type="ARBA" id="ARBA00001946"/>
    </source>
</evidence>
<proteinExistence type="inferred from homology"/>
<keyword evidence="4 10" id="KW-0808">Transferase</keyword>
<accession>A0A1F5FHI3</accession>
<reference evidence="12 13" key="1">
    <citation type="journal article" date="2016" name="Nat. Commun.">
        <title>Thousands of microbial genomes shed light on interconnected biogeochemical processes in an aquifer system.</title>
        <authorList>
            <person name="Anantharaman K."/>
            <person name="Brown C.T."/>
            <person name="Hug L.A."/>
            <person name="Sharon I."/>
            <person name="Castelle C.J."/>
            <person name="Probst A.J."/>
            <person name="Thomas B.C."/>
            <person name="Singh A."/>
            <person name="Wilkins M.J."/>
            <person name="Karaoz U."/>
            <person name="Brodie E.L."/>
            <person name="Williams K.H."/>
            <person name="Hubbard S.S."/>
            <person name="Banfield J.F."/>
        </authorList>
    </citation>
    <scope>NUCLEOTIDE SEQUENCE [LARGE SCALE GENOMIC DNA]</scope>
</reference>
<keyword evidence="8 10" id="KW-0460">Magnesium</keyword>
<keyword evidence="5 10" id="KW-0819">tRNA processing</keyword>
<keyword evidence="6 10" id="KW-0547">Nucleotide-binding</keyword>
<evidence type="ECO:0000256" key="3">
    <source>
        <dbReference type="ARBA" id="ARBA00005842"/>
    </source>
</evidence>
<comment type="caution">
    <text evidence="12">The sequence shown here is derived from an EMBL/GenBank/DDBJ whole genome shotgun (WGS) entry which is preliminary data.</text>
</comment>
<dbReference type="Gene3D" id="3.40.50.300">
    <property type="entry name" value="P-loop containing nucleotide triphosphate hydrolases"/>
    <property type="match status" value="1"/>
</dbReference>
<dbReference type="AlphaFoldDB" id="A0A1F5FHI3"/>
<evidence type="ECO:0000256" key="2">
    <source>
        <dbReference type="ARBA" id="ARBA00003213"/>
    </source>
</evidence>
<sequence>MDPVLIISGPTASGKTSLALSLAKKFNGDLISADSRQVYKGLDIVTGKDIPEGFNFYHDQPHACHPERNEMKSRDPSSQKGFLRYGRNDNVPDGYYSNSQIRLYGYDLVTPGEEWNAALFQKYALKIIAEIHSRGRLPIIVGGTGLYLRSLTDQYAFPPPNPKLRHELESLSLIQLQEKLQTLDPVRFSSLNNSDSQNPRRLLRHIEISSCHPERNEMKSRDPSSQKGFLRYGRNDIKPIPHYDVLHLNLNISLERLEPKIRARVIARLAADPRDELKYLKSFHLSDRHPAFTSLGYHHLDRFYQGKITRDQLIDLWTTAERQYAKRQLTWFNKLEHLTRLKTPVDTSEVVRLIKLWYSQGKYGKK</sequence>
<dbReference type="Pfam" id="PF01745">
    <property type="entry name" value="IPT"/>
    <property type="match status" value="1"/>
</dbReference>
<dbReference type="InterPro" id="IPR018022">
    <property type="entry name" value="IPT"/>
</dbReference>
<evidence type="ECO:0000256" key="10">
    <source>
        <dbReference type="HAMAP-Rule" id="MF_00185"/>
    </source>
</evidence>
<feature type="site" description="Interaction with substrate tRNA" evidence="10">
    <location>
        <position position="165"/>
    </location>
</feature>
<feature type="binding site" evidence="10">
    <location>
        <begin position="9"/>
        <end position="16"/>
    </location>
    <ligand>
        <name>ATP</name>
        <dbReference type="ChEBI" id="CHEBI:30616"/>
    </ligand>
</feature>
<comment type="similarity">
    <text evidence="3 10">Belongs to the IPP transferase family.</text>
</comment>
<dbReference type="InterPro" id="IPR027417">
    <property type="entry name" value="P-loop_NTPase"/>
</dbReference>
<evidence type="ECO:0000256" key="9">
    <source>
        <dbReference type="ARBA" id="ARBA00049563"/>
    </source>
</evidence>
<dbReference type="GO" id="GO:0052381">
    <property type="term" value="F:tRNA dimethylallyltransferase activity"/>
    <property type="evidence" value="ECO:0007669"/>
    <property type="project" value="UniProtKB-UniRule"/>
</dbReference>
<dbReference type="Gene3D" id="1.10.20.140">
    <property type="match status" value="1"/>
</dbReference>
<feature type="region of interest" description="Disordered" evidence="11">
    <location>
        <begin position="65"/>
        <end position="86"/>
    </location>
</feature>
<dbReference type="PANTHER" id="PTHR11088">
    <property type="entry name" value="TRNA DIMETHYLALLYLTRANSFERASE"/>
    <property type="match status" value="1"/>
</dbReference>
<keyword evidence="7 10" id="KW-0067">ATP-binding</keyword>
<dbReference type="InterPro" id="IPR039657">
    <property type="entry name" value="Dimethylallyltransferase"/>
</dbReference>